<dbReference type="OrthoDB" id="6252090at2759"/>
<evidence type="ECO:0000256" key="1">
    <source>
        <dbReference type="SAM" id="MobiDB-lite"/>
    </source>
</evidence>
<evidence type="ECO:0000313" key="2">
    <source>
        <dbReference type="EMBL" id="VDK36327.1"/>
    </source>
</evidence>
<feature type="compositionally biased region" description="Basic residues" evidence="1">
    <location>
        <begin position="349"/>
        <end position="369"/>
    </location>
</feature>
<evidence type="ECO:0000313" key="4">
    <source>
        <dbReference type="WBParaSite" id="TASK_0000622601-mRNA-1"/>
    </source>
</evidence>
<dbReference type="AlphaFoldDB" id="A0A0R3W7H2"/>
<name>A0A0R3W7H2_TAEAS</name>
<feature type="region of interest" description="Disordered" evidence="1">
    <location>
        <begin position="416"/>
        <end position="446"/>
    </location>
</feature>
<feature type="region of interest" description="Disordered" evidence="1">
    <location>
        <begin position="346"/>
        <end position="369"/>
    </location>
</feature>
<sequence length="446" mass="51021">MDKSAGSTMRSKEVEIRTPLRFLDHTKLKKHQRLETALERENSYLHTSTTTTYIGKIFNNRIEFAAEKNGKKPPVKKIKFSQVERFIPNDDALCVHVGWRQGKSASVTSFAFTEETVYNGFISNLEKTRGLALESENRANQSARTEAFQCRNDSSSSPEWENLERPLCVSEPPINRRLAAGYTTSYIVWEEPEGRTHHDLMSTDLHMPTNETPSTFNPSDVEEKVDNVQTVSGESVAEAHHCPCCVQHSGLNLKFSNHHPKAYAPSSEKGQSNAKFPVHLPHNYKCYRPHQQWTVSSITRESSTNYKESILGTLDDSESIMMYQPRSRPRSLPPPVQRLQNFAKPVVPRQRHQPVHHQQKTMPKLRHSHQQTWTVDSSSSSGYTSSTFHEDGLELIVDPTTSGQYIRNQKRFVTGRVRSKTGNEPTYHYRKSNSSLPRIPRLRDYD</sequence>
<evidence type="ECO:0000313" key="3">
    <source>
        <dbReference type="Proteomes" id="UP000282613"/>
    </source>
</evidence>
<keyword evidence="3" id="KW-1185">Reference proteome</keyword>
<organism evidence="4">
    <name type="scientific">Taenia asiatica</name>
    <name type="common">Asian tapeworm</name>
    <dbReference type="NCBI Taxonomy" id="60517"/>
    <lineage>
        <taxon>Eukaryota</taxon>
        <taxon>Metazoa</taxon>
        <taxon>Spiralia</taxon>
        <taxon>Lophotrochozoa</taxon>
        <taxon>Platyhelminthes</taxon>
        <taxon>Cestoda</taxon>
        <taxon>Eucestoda</taxon>
        <taxon>Cyclophyllidea</taxon>
        <taxon>Taeniidae</taxon>
        <taxon>Taenia</taxon>
    </lineage>
</organism>
<proteinExistence type="predicted"/>
<dbReference type="Proteomes" id="UP000282613">
    <property type="component" value="Unassembled WGS sequence"/>
</dbReference>
<gene>
    <name evidence="2" type="ORF">TASK_LOCUS6227</name>
</gene>
<accession>A0A0R3W7H2</accession>
<dbReference type="EMBL" id="UYRS01018481">
    <property type="protein sequence ID" value="VDK36327.1"/>
    <property type="molecule type" value="Genomic_DNA"/>
</dbReference>
<protein>
    <submittedName>
        <fullName evidence="4">DUF5734 domain-containing protein</fullName>
    </submittedName>
</protein>
<reference evidence="2 3" key="2">
    <citation type="submission" date="2018-11" db="EMBL/GenBank/DDBJ databases">
        <authorList>
            <consortium name="Pathogen Informatics"/>
        </authorList>
    </citation>
    <scope>NUCLEOTIDE SEQUENCE [LARGE SCALE GENOMIC DNA]</scope>
</reference>
<dbReference type="WBParaSite" id="TASK_0000622601-mRNA-1">
    <property type="protein sequence ID" value="TASK_0000622601-mRNA-1"/>
    <property type="gene ID" value="TASK_0000622601"/>
</dbReference>
<reference evidence="4" key="1">
    <citation type="submission" date="2017-02" db="UniProtKB">
        <authorList>
            <consortium name="WormBaseParasite"/>
        </authorList>
    </citation>
    <scope>IDENTIFICATION</scope>
</reference>